<protein>
    <recommendedName>
        <fullName evidence="5">Secreted phosphoprotein 1</fullName>
    </recommendedName>
</protein>
<feature type="compositionally biased region" description="Low complexity" evidence="1">
    <location>
        <begin position="40"/>
        <end position="51"/>
    </location>
</feature>
<feature type="compositionally biased region" description="Acidic residues" evidence="1">
    <location>
        <begin position="75"/>
        <end position="103"/>
    </location>
</feature>
<name>A0A9D3TDW9_MEGAT</name>
<dbReference type="EMBL" id="JAFDVH010000006">
    <property type="protein sequence ID" value="KAG7476661.1"/>
    <property type="molecule type" value="Genomic_DNA"/>
</dbReference>
<dbReference type="PANTHER" id="PTHR10607">
    <property type="entry name" value="OSTEOPONTIN"/>
    <property type="match status" value="1"/>
</dbReference>
<proteinExistence type="predicted"/>
<feature type="region of interest" description="Disordered" evidence="1">
    <location>
        <begin position="196"/>
        <end position="306"/>
    </location>
</feature>
<feature type="compositionally biased region" description="Low complexity" evidence="1">
    <location>
        <begin position="243"/>
        <end position="267"/>
    </location>
</feature>
<evidence type="ECO:0000256" key="1">
    <source>
        <dbReference type="SAM" id="MobiDB-lite"/>
    </source>
</evidence>
<organism evidence="3 4">
    <name type="scientific">Megalops atlanticus</name>
    <name type="common">Tarpon</name>
    <name type="synonym">Clupea gigantea</name>
    <dbReference type="NCBI Taxonomy" id="7932"/>
    <lineage>
        <taxon>Eukaryota</taxon>
        <taxon>Metazoa</taxon>
        <taxon>Chordata</taxon>
        <taxon>Craniata</taxon>
        <taxon>Vertebrata</taxon>
        <taxon>Euteleostomi</taxon>
        <taxon>Actinopterygii</taxon>
        <taxon>Neopterygii</taxon>
        <taxon>Teleostei</taxon>
        <taxon>Elopiformes</taxon>
        <taxon>Megalopidae</taxon>
        <taxon>Megalops</taxon>
    </lineage>
</organism>
<comment type="caution">
    <text evidence="3">The sequence shown here is derived from an EMBL/GenBank/DDBJ whole genome shotgun (WGS) entry which is preliminary data.</text>
</comment>
<keyword evidence="2" id="KW-0732">Signal</keyword>
<evidence type="ECO:0000313" key="4">
    <source>
        <dbReference type="Proteomes" id="UP001046870"/>
    </source>
</evidence>
<feature type="compositionally biased region" description="Acidic residues" evidence="1">
    <location>
        <begin position="278"/>
        <end position="297"/>
    </location>
</feature>
<dbReference type="PANTHER" id="PTHR10607:SF1">
    <property type="entry name" value="OSTEOPONTIN"/>
    <property type="match status" value="1"/>
</dbReference>
<dbReference type="GO" id="GO:0007155">
    <property type="term" value="P:cell adhesion"/>
    <property type="evidence" value="ECO:0007669"/>
    <property type="project" value="InterPro"/>
</dbReference>
<dbReference type="Proteomes" id="UP001046870">
    <property type="component" value="Chromosome 6"/>
</dbReference>
<evidence type="ECO:0000256" key="2">
    <source>
        <dbReference type="SAM" id="SignalP"/>
    </source>
</evidence>
<evidence type="ECO:0000313" key="3">
    <source>
        <dbReference type="EMBL" id="KAG7476661.1"/>
    </source>
</evidence>
<evidence type="ECO:0008006" key="5">
    <source>
        <dbReference type="Google" id="ProtNLM"/>
    </source>
</evidence>
<feature type="chain" id="PRO_5038832689" description="Secreted phosphoprotein 1" evidence="2">
    <location>
        <begin position="17"/>
        <end position="306"/>
    </location>
</feature>
<gene>
    <name evidence="3" type="ORF">MATL_G00085260</name>
</gene>
<feature type="region of interest" description="Disordered" evidence="1">
    <location>
        <begin position="19"/>
        <end position="132"/>
    </location>
</feature>
<keyword evidence="4" id="KW-1185">Reference proteome</keyword>
<dbReference type="AlphaFoldDB" id="A0A9D3TDW9"/>
<reference evidence="3" key="1">
    <citation type="submission" date="2021-01" db="EMBL/GenBank/DDBJ databases">
        <authorList>
            <person name="Zahm M."/>
            <person name="Roques C."/>
            <person name="Cabau C."/>
            <person name="Klopp C."/>
            <person name="Donnadieu C."/>
            <person name="Jouanno E."/>
            <person name="Lampietro C."/>
            <person name="Louis A."/>
            <person name="Herpin A."/>
            <person name="Echchiki A."/>
            <person name="Berthelot C."/>
            <person name="Parey E."/>
            <person name="Roest-Crollius H."/>
            <person name="Braasch I."/>
            <person name="Postlethwait J."/>
            <person name="Bobe J."/>
            <person name="Montfort J."/>
            <person name="Bouchez O."/>
            <person name="Begum T."/>
            <person name="Mejri S."/>
            <person name="Adams A."/>
            <person name="Chen W.-J."/>
            <person name="Guiguen Y."/>
        </authorList>
    </citation>
    <scope>NUCLEOTIDE SEQUENCE</scope>
    <source>
        <strain evidence="3">YG-15Mar2019-1</strain>
        <tissue evidence="3">Brain</tissue>
    </source>
</reference>
<dbReference type="GO" id="GO:0001503">
    <property type="term" value="P:ossification"/>
    <property type="evidence" value="ECO:0007669"/>
    <property type="project" value="InterPro"/>
</dbReference>
<feature type="signal peptide" evidence="2">
    <location>
        <begin position="1"/>
        <end position="16"/>
    </location>
</feature>
<accession>A0A9D3TDW9</accession>
<dbReference type="OrthoDB" id="8958619at2759"/>
<feature type="compositionally biased region" description="Acidic residues" evidence="1">
    <location>
        <begin position="233"/>
        <end position="242"/>
    </location>
</feature>
<dbReference type="InterPro" id="IPR002038">
    <property type="entry name" value="Osteopontin"/>
</dbReference>
<sequence>MKTAIILAVLLATVFCHPVKRSASSSESSEEVVKPARMQLKAPAALPKAAPVQTVTAGSDESSDSSDEAQQSETASDDDDDDTDSDDTDEADTDESESAEFEETTTAPPAPIETTLPPVIDNGRGDSLGYPGDYKKSIVYVESNKIEKEPSSYKFYGVDKAEEGLVSKKTSIYDAKDGNDIEKNLKVYKALQVHEDIMEEDTSTPEVESQGLDMASGTVEEPTHRQAPQSTPEESEAAESEGESASASAADSVSTSEESDGSQSSEEATATPGAADSDSSDTSESEESDSNETEETSEAPVVITAK</sequence>